<gene>
    <name evidence="1" type="ordered locus">VMUT_1745</name>
</gene>
<organism evidence="1 2">
    <name type="scientific">Vulcanisaeta moutnovskia (strain 768-28)</name>
    <dbReference type="NCBI Taxonomy" id="985053"/>
    <lineage>
        <taxon>Archaea</taxon>
        <taxon>Thermoproteota</taxon>
        <taxon>Thermoprotei</taxon>
        <taxon>Thermoproteales</taxon>
        <taxon>Thermoproteaceae</taxon>
        <taxon>Vulcanisaeta</taxon>
    </lineage>
</organism>
<reference evidence="1 2" key="1">
    <citation type="journal article" date="2011" name="J. Bacteriol.">
        <title>Complete genome sequence of 'Vulcanisaeta moutnovskia' strain 768-28, a novel member of the hyperthermophilic crenarchaeal genus vulcanisaeta.</title>
        <authorList>
            <person name="Gumerov V.M."/>
            <person name="Mardanov A.V."/>
            <person name="Beletsky A.V."/>
            <person name="Prokofeva M.I."/>
            <person name="Bonch-Osmolovskaya E.A."/>
            <person name="Ravin N.V."/>
            <person name="Skryabin K.G."/>
        </authorList>
    </citation>
    <scope>NUCLEOTIDE SEQUENCE [LARGE SCALE GENOMIC DNA]</scope>
    <source>
        <strain evidence="1 2">768-28</strain>
    </source>
</reference>
<dbReference type="RefSeq" id="WP_013605108.1">
    <property type="nucleotide sequence ID" value="NC_015151.1"/>
</dbReference>
<keyword evidence="2" id="KW-1185">Reference proteome</keyword>
<evidence type="ECO:0000313" key="2">
    <source>
        <dbReference type="Proteomes" id="UP000007485"/>
    </source>
</evidence>
<dbReference type="eggNOG" id="arCOG10867">
    <property type="taxonomic scope" value="Archaea"/>
</dbReference>
<name>F0QUW4_VULM7</name>
<proteinExistence type="predicted"/>
<dbReference type="GeneID" id="10289397"/>
<dbReference type="STRING" id="985053.VMUT_1745"/>
<dbReference type="AlphaFoldDB" id="F0QUW4"/>
<dbReference type="HOGENOM" id="CLU_1207676_0_0_2"/>
<protein>
    <recommendedName>
        <fullName evidence="3">PaREP2b</fullName>
    </recommendedName>
</protein>
<accession>F0QUW4</accession>
<dbReference type="OrthoDB" id="385034at2157"/>
<dbReference type="EMBL" id="CP002529">
    <property type="protein sequence ID" value="ADY01946.1"/>
    <property type="molecule type" value="Genomic_DNA"/>
</dbReference>
<sequence>MEGLGFRRVDGGYAIRYVVRPSKAVELAKRMLGDLVIKALIEDLAQLPDAEKLRRLNELMNMRVKPRDGSMVEVAGVRMNVHVNNNGTVELRAWLRDYGDAVRILELLRKAGYDAGLRPDGGDFEIYVGMYEIEKDKELTAKVCEVLKRMHEETVSKGKEKRARAIIRAMARLNCQDPRPGPAGPK</sequence>
<evidence type="ECO:0008006" key="3">
    <source>
        <dbReference type="Google" id="ProtNLM"/>
    </source>
</evidence>
<dbReference type="KEGG" id="vmo:VMUT_1745"/>
<dbReference type="Proteomes" id="UP000007485">
    <property type="component" value="Chromosome"/>
</dbReference>
<evidence type="ECO:0000313" key="1">
    <source>
        <dbReference type="EMBL" id="ADY01946.1"/>
    </source>
</evidence>